<keyword evidence="3" id="KW-0964">Secreted</keyword>
<sequence length="104" mass="11764">LYSALTLAVLLMISDRSDATGGIRLCGQKLTRTLMAICRNELCGGYFSPQIDKRNLAMDNDDYGYVSLLMNPTKRDGVATECCVHRCTYRYLKTFCCDGEMWNE</sequence>
<evidence type="ECO:0000256" key="1">
    <source>
        <dbReference type="ARBA" id="ARBA00009034"/>
    </source>
</evidence>
<dbReference type="GO" id="GO:0005179">
    <property type="term" value="F:hormone activity"/>
    <property type="evidence" value="ECO:0007669"/>
    <property type="project" value="InterPro"/>
</dbReference>
<dbReference type="PROSITE" id="PS00262">
    <property type="entry name" value="INSULIN"/>
    <property type="match status" value="1"/>
</dbReference>
<comment type="similarity">
    <text evidence="1 3">Belongs to the insulin family.</text>
</comment>
<feature type="signal peptide" evidence="4">
    <location>
        <begin position="1"/>
        <end position="19"/>
    </location>
</feature>
<evidence type="ECO:0000256" key="3">
    <source>
        <dbReference type="RuleBase" id="RU000406"/>
    </source>
</evidence>
<evidence type="ECO:0000256" key="2">
    <source>
        <dbReference type="ARBA" id="ARBA00022729"/>
    </source>
</evidence>
<dbReference type="SMART" id="SM00078">
    <property type="entry name" value="IlGF"/>
    <property type="match status" value="1"/>
</dbReference>
<dbReference type="PRINTS" id="PR00276">
    <property type="entry name" value="INSULINFAMLY"/>
</dbReference>
<feature type="domain" description="Insulin-like" evidence="5">
    <location>
        <begin position="23"/>
        <end position="96"/>
    </location>
</feature>
<keyword evidence="2 4" id="KW-0732">Signal</keyword>
<protein>
    <submittedName>
        <fullName evidence="7">IlGF domain-containing protein</fullName>
    </submittedName>
</protein>
<dbReference type="SUPFAM" id="SSF56994">
    <property type="entry name" value="Insulin-like"/>
    <property type="match status" value="1"/>
</dbReference>
<dbReference type="Gene3D" id="1.10.100.10">
    <property type="entry name" value="Insulin-like"/>
    <property type="match status" value="1"/>
</dbReference>
<reference evidence="7" key="1">
    <citation type="submission" date="2016-06" db="UniProtKB">
        <authorList>
            <consortium name="WormBaseParasite"/>
        </authorList>
    </citation>
    <scope>IDENTIFICATION</scope>
</reference>
<dbReference type="AlphaFoldDB" id="A0A183VD95"/>
<dbReference type="GO" id="GO:0005576">
    <property type="term" value="C:extracellular region"/>
    <property type="evidence" value="ECO:0007669"/>
    <property type="project" value="UniProtKB-SubCell"/>
</dbReference>
<dbReference type="InterPro" id="IPR022353">
    <property type="entry name" value="Insulin_CS"/>
</dbReference>
<evidence type="ECO:0000259" key="5">
    <source>
        <dbReference type="SMART" id="SM00078"/>
    </source>
</evidence>
<name>A0A183VD95_TOXCA</name>
<dbReference type="WBParaSite" id="TCNE_0001871901-mRNA-1">
    <property type="protein sequence ID" value="TCNE_0001871901-mRNA-1"/>
    <property type="gene ID" value="TCNE_0001871901"/>
</dbReference>
<evidence type="ECO:0000256" key="4">
    <source>
        <dbReference type="SAM" id="SignalP"/>
    </source>
</evidence>
<evidence type="ECO:0000313" key="6">
    <source>
        <dbReference type="Proteomes" id="UP000050794"/>
    </source>
</evidence>
<dbReference type="InterPro" id="IPR016179">
    <property type="entry name" value="Insulin-like"/>
</dbReference>
<dbReference type="Pfam" id="PF00049">
    <property type="entry name" value="Insulin"/>
    <property type="match status" value="1"/>
</dbReference>
<accession>A0A183VD95</accession>
<dbReference type="Proteomes" id="UP000050794">
    <property type="component" value="Unassembled WGS sequence"/>
</dbReference>
<keyword evidence="6" id="KW-1185">Reference proteome</keyword>
<dbReference type="InterPro" id="IPR036438">
    <property type="entry name" value="Insulin-like_sf"/>
</dbReference>
<comment type="subcellular location">
    <subcellularLocation>
        <location evidence="3">Secreted</location>
    </subcellularLocation>
</comment>
<dbReference type="InterPro" id="IPR022352">
    <property type="entry name" value="Ins/IGF/rlx"/>
</dbReference>
<feature type="chain" id="PRO_5008155186" evidence="4">
    <location>
        <begin position="20"/>
        <end position="104"/>
    </location>
</feature>
<evidence type="ECO:0000313" key="7">
    <source>
        <dbReference type="WBParaSite" id="TCNE_0001871901-mRNA-1"/>
    </source>
</evidence>
<proteinExistence type="inferred from homology"/>
<organism evidence="6 7">
    <name type="scientific">Toxocara canis</name>
    <name type="common">Canine roundworm</name>
    <dbReference type="NCBI Taxonomy" id="6265"/>
    <lineage>
        <taxon>Eukaryota</taxon>
        <taxon>Metazoa</taxon>
        <taxon>Ecdysozoa</taxon>
        <taxon>Nematoda</taxon>
        <taxon>Chromadorea</taxon>
        <taxon>Rhabditida</taxon>
        <taxon>Spirurina</taxon>
        <taxon>Ascaridomorpha</taxon>
        <taxon>Ascaridoidea</taxon>
        <taxon>Toxocaridae</taxon>
        <taxon>Toxocara</taxon>
    </lineage>
</organism>